<evidence type="ECO:0000259" key="5">
    <source>
        <dbReference type="PROSITE" id="PS50931"/>
    </source>
</evidence>
<evidence type="ECO:0000256" key="3">
    <source>
        <dbReference type="ARBA" id="ARBA00023125"/>
    </source>
</evidence>
<dbReference type="Gene3D" id="3.40.190.290">
    <property type="match status" value="1"/>
</dbReference>
<evidence type="ECO:0000313" key="7">
    <source>
        <dbReference type="Proteomes" id="UP001484535"/>
    </source>
</evidence>
<organism evidence="6 7">
    <name type="scientific">Aurantiacibacter flavus</name>
    <dbReference type="NCBI Taxonomy" id="3145232"/>
    <lineage>
        <taxon>Bacteria</taxon>
        <taxon>Pseudomonadati</taxon>
        <taxon>Pseudomonadota</taxon>
        <taxon>Alphaproteobacteria</taxon>
        <taxon>Sphingomonadales</taxon>
        <taxon>Erythrobacteraceae</taxon>
        <taxon>Aurantiacibacter</taxon>
    </lineage>
</organism>
<dbReference type="InterPro" id="IPR000847">
    <property type="entry name" value="LysR_HTH_N"/>
</dbReference>
<accession>A0ABV0D0U5</accession>
<dbReference type="PROSITE" id="PS50931">
    <property type="entry name" value="HTH_LYSR"/>
    <property type="match status" value="1"/>
</dbReference>
<evidence type="ECO:0000313" key="6">
    <source>
        <dbReference type="EMBL" id="MEN7538596.1"/>
    </source>
</evidence>
<sequence length="295" mass="32503">MELRHLQHFVALAQEMHFSRAAERVSIVQSALSTSIAMLEEELGVRLFHRTTRQVRLTPAGEAFYEKAILTLSAARDARRSVASVRDLQSGSLVVGTVQTLPAFLDLPAILAAFHMAYPGIQVRLRQGNKLDMPAQLLAGELDLAITSMMDCPRRLQTRVLGDEPMVLVCAAGHEMARHKRIGFEALSRLDFVDFQPGWGTRPIIDSHWKDLAERRVVFEVSDLDTMLDLVRRGLGVAIVPRRNAAVADGSLAAVELIGAPIRWGMVLMHRKEEDAAVSAFLDLPGLEPATAQAT</sequence>
<dbReference type="InterPro" id="IPR005119">
    <property type="entry name" value="LysR_subst-bd"/>
</dbReference>
<dbReference type="Pfam" id="PF03466">
    <property type="entry name" value="LysR_substrate"/>
    <property type="match status" value="1"/>
</dbReference>
<evidence type="ECO:0000256" key="4">
    <source>
        <dbReference type="ARBA" id="ARBA00023163"/>
    </source>
</evidence>
<dbReference type="InterPro" id="IPR036388">
    <property type="entry name" value="WH-like_DNA-bd_sf"/>
</dbReference>
<comment type="caution">
    <text evidence="6">The sequence shown here is derived from an EMBL/GenBank/DDBJ whole genome shotgun (WGS) entry which is preliminary data.</text>
</comment>
<keyword evidence="7" id="KW-1185">Reference proteome</keyword>
<dbReference type="Pfam" id="PF00126">
    <property type="entry name" value="HTH_1"/>
    <property type="match status" value="1"/>
</dbReference>
<gene>
    <name evidence="6" type="ORF">ABDJ38_15560</name>
</gene>
<dbReference type="Gene3D" id="1.10.10.10">
    <property type="entry name" value="Winged helix-like DNA-binding domain superfamily/Winged helix DNA-binding domain"/>
    <property type="match status" value="1"/>
</dbReference>
<comment type="similarity">
    <text evidence="1">Belongs to the LysR transcriptional regulatory family.</text>
</comment>
<keyword evidence="4" id="KW-0804">Transcription</keyword>
<dbReference type="InterPro" id="IPR050950">
    <property type="entry name" value="HTH-type_LysR_regulators"/>
</dbReference>
<evidence type="ECO:0000256" key="2">
    <source>
        <dbReference type="ARBA" id="ARBA00023015"/>
    </source>
</evidence>
<keyword evidence="2" id="KW-0805">Transcription regulation</keyword>
<reference evidence="6 7" key="1">
    <citation type="submission" date="2024-05" db="EMBL/GenBank/DDBJ databases">
        <authorList>
            <person name="Park S."/>
        </authorList>
    </citation>
    <scope>NUCLEOTIDE SEQUENCE [LARGE SCALE GENOMIC DNA]</scope>
    <source>
        <strain evidence="6 7">DGU5</strain>
    </source>
</reference>
<dbReference type="RefSeq" id="WP_346786054.1">
    <property type="nucleotide sequence ID" value="NZ_JBDLBR010000006.1"/>
</dbReference>
<proteinExistence type="inferred from homology"/>
<dbReference type="Proteomes" id="UP001484535">
    <property type="component" value="Unassembled WGS sequence"/>
</dbReference>
<dbReference type="PANTHER" id="PTHR30419:SF31">
    <property type="entry name" value="BLR3139 PROTEIN"/>
    <property type="match status" value="1"/>
</dbReference>
<protein>
    <submittedName>
        <fullName evidence="6">LysR family transcriptional regulator</fullName>
    </submittedName>
</protein>
<evidence type="ECO:0000256" key="1">
    <source>
        <dbReference type="ARBA" id="ARBA00009437"/>
    </source>
</evidence>
<dbReference type="SUPFAM" id="SSF53850">
    <property type="entry name" value="Periplasmic binding protein-like II"/>
    <property type="match status" value="1"/>
</dbReference>
<dbReference type="PANTHER" id="PTHR30419">
    <property type="entry name" value="HTH-TYPE TRANSCRIPTIONAL REGULATOR YBHD"/>
    <property type="match status" value="1"/>
</dbReference>
<dbReference type="InterPro" id="IPR036390">
    <property type="entry name" value="WH_DNA-bd_sf"/>
</dbReference>
<keyword evidence="3" id="KW-0238">DNA-binding</keyword>
<name>A0ABV0D0U5_9SPHN</name>
<dbReference type="SUPFAM" id="SSF46785">
    <property type="entry name" value="Winged helix' DNA-binding domain"/>
    <property type="match status" value="1"/>
</dbReference>
<dbReference type="PRINTS" id="PR00039">
    <property type="entry name" value="HTHLYSR"/>
</dbReference>
<feature type="domain" description="HTH lysR-type" evidence="5">
    <location>
        <begin position="1"/>
        <end position="58"/>
    </location>
</feature>
<dbReference type="EMBL" id="JBDLBR010000006">
    <property type="protein sequence ID" value="MEN7538596.1"/>
    <property type="molecule type" value="Genomic_DNA"/>
</dbReference>